<dbReference type="EMBL" id="JACIED010000001">
    <property type="protein sequence ID" value="MBB4006590.1"/>
    <property type="molecule type" value="Genomic_DNA"/>
</dbReference>
<organism evidence="3 4">
    <name type="scientific">Allorhizobium taibaishanense</name>
    <dbReference type="NCBI Taxonomy" id="887144"/>
    <lineage>
        <taxon>Bacteria</taxon>
        <taxon>Pseudomonadati</taxon>
        <taxon>Pseudomonadota</taxon>
        <taxon>Alphaproteobacteria</taxon>
        <taxon>Hyphomicrobiales</taxon>
        <taxon>Rhizobiaceae</taxon>
        <taxon>Rhizobium/Agrobacterium group</taxon>
        <taxon>Allorhizobium</taxon>
    </lineage>
</organism>
<feature type="transmembrane region" description="Helical" evidence="1">
    <location>
        <begin position="89"/>
        <end position="110"/>
    </location>
</feature>
<keyword evidence="1" id="KW-1133">Transmembrane helix</keyword>
<feature type="transmembrane region" description="Helical" evidence="1">
    <location>
        <begin position="44"/>
        <end position="69"/>
    </location>
</feature>
<proteinExistence type="predicted"/>
<feature type="transmembrane region" description="Helical" evidence="1">
    <location>
        <begin position="18"/>
        <end position="37"/>
    </location>
</feature>
<dbReference type="Proteomes" id="UP000185598">
    <property type="component" value="Unassembled WGS sequence"/>
</dbReference>
<comment type="caution">
    <text evidence="3">The sequence shown here is derived from an EMBL/GenBank/DDBJ whole genome shotgun (WGS) entry which is preliminary data.</text>
</comment>
<evidence type="ECO:0000313" key="5">
    <source>
        <dbReference type="Proteomes" id="UP000544107"/>
    </source>
</evidence>
<reference evidence="2 5" key="2">
    <citation type="submission" date="2020-08" db="EMBL/GenBank/DDBJ databases">
        <title>Genomic Encyclopedia of Type Strains, Phase IV (KMG-IV): sequencing the most valuable type-strain genomes for metagenomic binning, comparative biology and taxonomic classification.</title>
        <authorList>
            <person name="Goeker M."/>
        </authorList>
    </citation>
    <scope>NUCLEOTIDE SEQUENCE [LARGE SCALE GENOMIC DNA]</scope>
    <source>
        <strain evidence="2 5">DSM 100021</strain>
    </source>
</reference>
<accession>A0A1Q9A4N4</accession>
<keyword evidence="4" id="KW-1185">Reference proteome</keyword>
<dbReference type="STRING" id="887144.BJF91_21015"/>
<dbReference type="Proteomes" id="UP000544107">
    <property type="component" value="Unassembled WGS sequence"/>
</dbReference>
<protein>
    <submittedName>
        <fullName evidence="3">Uncharacterized protein</fullName>
    </submittedName>
</protein>
<keyword evidence="1" id="KW-0472">Membrane</keyword>
<gene>
    <name evidence="3" type="ORF">BJF91_21015</name>
    <name evidence="2" type="ORF">GGQ71_000826</name>
</gene>
<keyword evidence="1" id="KW-0812">Transmembrane</keyword>
<dbReference type="EMBL" id="MKIN01000022">
    <property type="protein sequence ID" value="OLP49512.1"/>
    <property type="molecule type" value="Genomic_DNA"/>
</dbReference>
<reference evidence="3 4" key="1">
    <citation type="submission" date="2016-09" db="EMBL/GenBank/DDBJ databases">
        <title>Rhizobium oryziradicis sp. nov., isolated from the root of rice.</title>
        <authorList>
            <person name="Zhao J."/>
            <person name="Zhang X."/>
        </authorList>
    </citation>
    <scope>NUCLEOTIDE SEQUENCE [LARGE SCALE GENOMIC DNA]</scope>
    <source>
        <strain evidence="3 4">14971</strain>
    </source>
</reference>
<evidence type="ECO:0000313" key="3">
    <source>
        <dbReference type="EMBL" id="OLP49512.1"/>
    </source>
</evidence>
<evidence type="ECO:0000313" key="2">
    <source>
        <dbReference type="EMBL" id="MBB4006590.1"/>
    </source>
</evidence>
<evidence type="ECO:0000313" key="4">
    <source>
        <dbReference type="Proteomes" id="UP000185598"/>
    </source>
</evidence>
<sequence>MQKCKAAEPVQQGQATGLWSIVPFCLLIMSGMGLAMLWPRGSYLLVVAPPLSSPAATMAIIAGADGALVQQGRFDWLAVAYSAHPDFAARLQASGAVLVLASPLTAGCLIESGARR</sequence>
<evidence type="ECO:0000256" key="1">
    <source>
        <dbReference type="SAM" id="Phobius"/>
    </source>
</evidence>
<dbReference type="RefSeq" id="WP_075615303.1">
    <property type="nucleotide sequence ID" value="NZ_JACIED010000001.1"/>
</dbReference>
<dbReference type="AlphaFoldDB" id="A0A1Q9A4N4"/>
<name>A0A1Q9A4N4_9HYPH</name>
<dbReference type="OrthoDB" id="8389669at2"/>